<protein>
    <recommendedName>
        <fullName evidence="7">O-methyltransferase</fullName>
    </recommendedName>
</protein>
<dbReference type="PROSITE" id="PS51682">
    <property type="entry name" value="SAM_OMT_I"/>
    <property type="match status" value="1"/>
</dbReference>
<dbReference type="InterPro" id="IPR002935">
    <property type="entry name" value="SAM_O-MeTrfase"/>
</dbReference>
<dbReference type="PANTHER" id="PTHR10509">
    <property type="entry name" value="O-METHYLTRANSFERASE-RELATED"/>
    <property type="match status" value="1"/>
</dbReference>
<dbReference type="EMBL" id="CP144104">
    <property type="protein sequence ID" value="WWC90511.1"/>
    <property type="molecule type" value="Genomic_DNA"/>
</dbReference>
<comment type="similarity">
    <text evidence="4">Belongs to the class I-like SAM-binding methyltransferase superfamily. Cation-dependent O-methyltransferase family.</text>
</comment>
<evidence type="ECO:0000256" key="1">
    <source>
        <dbReference type="ARBA" id="ARBA00022603"/>
    </source>
</evidence>
<keyword evidence="6" id="KW-1185">Reference proteome</keyword>
<dbReference type="GO" id="GO:0008171">
    <property type="term" value="F:O-methyltransferase activity"/>
    <property type="evidence" value="ECO:0007669"/>
    <property type="project" value="InterPro"/>
</dbReference>
<keyword evidence="1" id="KW-0489">Methyltransferase</keyword>
<dbReference type="InterPro" id="IPR029063">
    <property type="entry name" value="SAM-dependent_MTases_sf"/>
</dbReference>
<accession>A0AAX4JYL8</accession>
<organism evidence="5 6">
    <name type="scientific">Kwoniella dendrophila CBS 6074</name>
    <dbReference type="NCBI Taxonomy" id="1295534"/>
    <lineage>
        <taxon>Eukaryota</taxon>
        <taxon>Fungi</taxon>
        <taxon>Dikarya</taxon>
        <taxon>Basidiomycota</taxon>
        <taxon>Agaricomycotina</taxon>
        <taxon>Tremellomycetes</taxon>
        <taxon>Tremellales</taxon>
        <taxon>Cryptococcaceae</taxon>
        <taxon>Kwoniella</taxon>
    </lineage>
</organism>
<proteinExistence type="inferred from homology"/>
<reference evidence="5 6" key="1">
    <citation type="submission" date="2024-01" db="EMBL/GenBank/DDBJ databases">
        <title>Comparative genomics of Cryptococcus and Kwoniella reveals pathogenesis evolution and contrasting modes of karyotype evolution via chromosome fusion or intercentromeric recombination.</title>
        <authorList>
            <person name="Coelho M.A."/>
            <person name="David-Palma M."/>
            <person name="Shea T."/>
            <person name="Bowers K."/>
            <person name="McGinley-Smith S."/>
            <person name="Mohammad A.W."/>
            <person name="Gnirke A."/>
            <person name="Yurkov A.M."/>
            <person name="Nowrousian M."/>
            <person name="Sun S."/>
            <person name="Cuomo C.A."/>
            <person name="Heitman J."/>
        </authorList>
    </citation>
    <scope>NUCLEOTIDE SEQUENCE [LARGE SCALE GENOMIC DNA]</scope>
    <source>
        <strain evidence="5 6">CBS 6074</strain>
    </source>
</reference>
<dbReference type="GO" id="GO:0032259">
    <property type="term" value="P:methylation"/>
    <property type="evidence" value="ECO:0007669"/>
    <property type="project" value="UniProtKB-KW"/>
</dbReference>
<evidence type="ECO:0000313" key="5">
    <source>
        <dbReference type="EMBL" id="WWC90511.1"/>
    </source>
</evidence>
<keyword evidence="2" id="KW-0808">Transferase</keyword>
<dbReference type="Pfam" id="PF01596">
    <property type="entry name" value="Methyltransf_3"/>
    <property type="match status" value="1"/>
</dbReference>
<evidence type="ECO:0000313" key="6">
    <source>
        <dbReference type="Proteomes" id="UP001355207"/>
    </source>
</evidence>
<dbReference type="SUPFAM" id="SSF53335">
    <property type="entry name" value="S-adenosyl-L-methionine-dependent methyltransferases"/>
    <property type="match status" value="1"/>
</dbReference>
<evidence type="ECO:0008006" key="7">
    <source>
        <dbReference type="Google" id="ProtNLM"/>
    </source>
</evidence>
<dbReference type="PANTHER" id="PTHR10509:SF14">
    <property type="entry name" value="CAFFEOYL-COA O-METHYLTRANSFERASE 3-RELATED"/>
    <property type="match status" value="1"/>
</dbReference>
<dbReference type="InterPro" id="IPR050362">
    <property type="entry name" value="Cation-dep_OMT"/>
</dbReference>
<dbReference type="GO" id="GO:0008757">
    <property type="term" value="F:S-adenosylmethionine-dependent methyltransferase activity"/>
    <property type="evidence" value="ECO:0007669"/>
    <property type="project" value="TreeGrafter"/>
</dbReference>
<keyword evidence="3" id="KW-0949">S-adenosyl-L-methionine</keyword>
<evidence type="ECO:0000256" key="3">
    <source>
        <dbReference type="ARBA" id="ARBA00022691"/>
    </source>
</evidence>
<dbReference type="GeneID" id="91096117"/>
<name>A0AAX4JYL8_9TREE</name>
<dbReference type="Proteomes" id="UP001355207">
    <property type="component" value="Chromosome 7"/>
</dbReference>
<dbReference type="RefSeq" id="XP_066077274.1">
    <property type="nucleotide sequence ID" value="XM_066221177.1"/>
</dbReference>
<dbReference type="AlphaFoldDB" id="A0AAX4JYL8"/>
<gene>
    <name evidence="5" type="ORF">L201_005447</name>
</gene>
<evidence type="ECO:0000256" key="4">
    <source>
        <dbReference type="ARBA" id="ARBA00023453"/>
    </source>
</evidence>
<dbReference type="Gene3D" id="3.40.50.150">
    <property type="entry name" value="Vaccinia Virus protein VP39"/>
    <property type="match status" value="1"/>
</dbReference>
<dbReference type="CDD" id="cd02440">
    <property type="entry name" value="AdoMet_MTases"/>
    <property type="match status" value="1"/>
</dbReference>
<evidence type="ECO:0000256" key="2">
    <source>
        <dbReference type="ARBA" id="ARBA00022679"/>
    </source>
</evidence>
<sequence length="290" mass="32443">MSSNRILQASAELRSAIQPTLRSSTIRIPKTLITPLIHRPFSVSAISRQPANSPAEDLAANIKPTPEQVDSYLSSKLLHPDYGKDPTFAKNLERIKEHDIPQIQITPLQGQFLSLLVRSIGAERVLEIGTLTGYSTSYISKALPYHGRIDTLEINEKHSKIAQENFLESDLFPFPKIHLGPALKTLKTLKIPEEGLYDFIFIDANKDQVLDYFLESIKMLRKGGLIVVDNAIREGKIIPSSEQSSTIEVEGFRKLYDWLEQDNGKTVLASGIQTVSSKSWDGFLIMTKLV</sequence>